<dbReference type="Pfam" id="PF00085">
    <property type="entry name" value="Thioredoxin"/>
    <property type="match status" value="1"/>
</dbReference>
<dbReference type="EMBL" id="JACNFK010000015">
    <property type="protein sequence ID" value="MBC8519061.1"/>
    <property type="molecule type" value="Genomic_DNA"/>
</dbReference>
<dbReference type="GO" id="GO:0015035">
    <property type="term" value="F:protein-disulfide reductase activity"/>
    <property type="evidence" value="ECO:0007669"/>
    <property type="project" value="TreeGrafter"/>
</dbReference>
<dbReference type="CDD" id="cd02947">
    <property type="entry name" value="TRX_family"/>
    <property type="match status" value="1"/>
</dbReference>
<feature type="domain" description="Thioredoxin" evidence="1">
    <location>
        <begin position="14"/>
        <end position="102"/>
    </location>
</feature>
<evidence type="ECO:0000259" key="1">
    <source>
        <dbReference type="Pfam" id="PF00085"/>
    </source>
</evidence>
<gene>
    <name evidence="2" type="ORF">H8D24_01450</name>
</gene>
<evidence type="ECO:0000313" key="3">
    <source>
        <dbReference type="Proteomes" id="UP000654401"/>
    </source>
</evidence>
<dbReference type="PANTHER" id="PTHR45663">
    <property type="entry name" value="GEO12009P1"/>
    <property type="match status" value="1"/>
</dbReference>
<dbReference type="SUPFAM" id="SSF52833">
    <property type="entry name" value="Thioredoxin-like"/>
    <property type="match status" value="1"/>
</dbReference>
<dbReference type="InterPro" id="IPR013766">
    <property type="entry name" value="Thioredoxin_domain"/>
</dbReference>
<proteinExistence type="predicted"/>
<comment type="caution">
    <text evidence="2">The sequence shown here is derived from an EMBL/GenBank/DDBJ whole genome shotgun (WGS) entry which is preliminary data.</text>
</comment>
<evidence type="ECO:0000313" key="2">
    <source>
        <dbReference type="EMBL" id="MBC8519061.1"/>
    </source>
</evidence>
<dbReference type="GO" id="GO:0005737">
    <property type="term" value="C:cytoplasm"/>
    <property type="evidence" value="ECO:0007669"/>
    <property type="project" value="TreeGrafter"/>
</dbReference>
<dbReference type="Proteomes" id="UP000654401">
    <property type="component" value="Unassembled WGS sequence"/>
</dbReference>
<name>A0A8J6TPU3_9GAMM</name>
<accession>A0A8J6TPU3</accession>
<dbReference type="PANTHER" id="PTHR45663:SF11">
    <property type="entry name" value="GEO12009P1"/>
    <property type="match status" value="1"/>
</dbReference>
<organism evidence="2 3">
    <name type="scientific">Candidatus Thiopontia autotrophica</name>
    <dbReference type="NCBI Taxonomy" id="2841688"/>
    <lineage>
        <taxon>Bacteria</taxon>
        <taxon>Pseudomonadati</taxon>
        <taxon>Pseudomonadota</taxon>
        <taxon>Gammaproteobacteria</taxon>
        <taxon>Candidatus Thiopontia</taxon>
    </lineage>
</organism>
<dbReference type="Gene3D" id="3.40.30.10">
    <property type="entry name" value="Glutaredoxin"/>
    <property type="match status" value="1"/>
</dbReference>
<dbReference type="AlphaFoldDB" id="A0A8J6TPU3"/>
<sequence>MSDQNLKSLKMLDQVLENEPGVLLYFSTPQCNVCKVLRPKLMELFEQNYPEIGRYYIDSTETPEISGQYSVFAVPTIIIFLDGKEFARKSRNFSPAELVEEIRRPWEIMNS</sequence>
<reference evidence="2 3" key="1">
    <citation type="submission" date="2020-08" db="EMBL/GenBank/DDBJ databases">
        <title>Bridging the membrane lipid divide: bacteria of the FCB group superphylum have the potential to synthesize archaeal ether lipids.</title>
        <authorList>
            <person name="Villanueva L."/>
            <person name="Von Meijenfeldt F.A.B."/>
            <person name="Westbye A.B."/>
            <person name="Yadav S."/>
            <person name="Hopmans E.C."/>
            <person name="Dutilh B.E."/>
            <person name="Sinninghe Damste J.S."/>
        </authorList>
    </citation>
    <scope>NUCLEOTIDE SEQUENCE [LARGE SCALE GENOMIC DNA]</scope>
    <source>
        <strain evidence="2">NIOZ-UU100</strain>
    </source>
</reference>
<dbReference type="InterPro" id="IPR036249">
    <property type="entry name" value="Thioredoxin-like_sf"/>
</dbReference>
<protein>
    <submittedName>
        <fullName evidence="2">Thioredoxin family protein</fullName>
    </submittedName>
</protein>